<proteinExistence type="predicted"/>
<dbReference type="eggNOG" id="KOG0110">
    <property type="taxonomic scope" value="Eukaryota"/>
</dbReference>
<dbReference type="InterPro" id="IPR012677">
    <property type="entry name" value="Nucleotide-bd_a/b_plait_sf"/>
</dbReference>
<dbReference type="Gene3D" id="3.30.70.330">
    <property type="match status" value="6"/>
</dbReference>
<dbReference type="OMA" id="FNNTCIQ"/>
<feature type="domain" description="RRM" evidence="4">
    <location>
        <begin position="428"/>
        <end position="503"/>
    </location>
</feature>
<organism evidence="5 6">
    <name type="scientific">Monosiga brevicollis</name>
    <name type="common">Choanoflagellate</name>
    <dbReference type="NCBI Taxonomy" id="81824"/>
    <lineage>
        <taxon>Eukaryota</taxon>
        <taxon>Choanoflagellata</taxon>
        <taxon>Craspedida</taxon>
        <taxon>Salpingoecidae</taxon>
        <taxon>Monosiga</taxon>
    </lineage>
</organism>
<feature type="compositionally biased region" description="Low complexity" evidence="3">
    <location>
        <begin position="867"/>
        <end position="879"/>
    </location>
</feature>
<dbReference type="CDD" id="cd12317">
    <property type="entry name" value="RRM4_RBM19_RRM3_MRD1"/>
    <property type="match status" value="1"/>
</dbReference>
<sequence>MADQHGSSGQSVPSSRIIVKNLPKHIQEPRLRELFAKYGELTQVKLLSKRRMAYIGFKDVDSATAAVSKENDVFVDTSKIEVAHALAVGDQRLPRPWSKQSRGSSAYESREVECLDLPGAIEACVPLLLHLRLGSRCLPQTPCLVQSQRLRMIAKLTGALQESDGAPSKKKKKLPAALAQDQEQLARLEKLAQDPSADPQLAEYMQLMGNTGRQKTWANDALQSSLPNPTQAVAGPSSVEKDQPKPKVAYDDDNDSDDEEYQDLPVAADQKSDDARDDIDTEGAGEDVQAVVALQKQKAAMSNLDWLRSKTGESSAADFEDDDAEAEEEDPSMLEDGKTTDRQSNDDSDDDSNDDEEEDEDADEDQDHDESDNGNKAEKKQFSTDQDGLEAIFQRTEAQTAGSEEVDSDAEELDEAPVEELTKPERFFTVRVLGLPFKAREPEIVGFFKPLKPIDVRLLFDKRKRSSGRAFVDFATKPEWKKALEKHKSKMGKRYIEVTAAIPERNIMQQIEKLEPEDKPKKDYPAPLRPEDEDIGESGRLFVRNLPYACREDELRELFEAFGPLSELHMPIDGETKKPKGFAFITFVLPEHASQAFQNLDNTIFQGRLLHVLPARHKPGTDADFEVEEGSNYKKDKATKQKQKAGDAYNWSTLFLRQDAVAEAMADEFGVSKGELMDDSGEASLAVRMALGESNIIAENKRFLEEHGVKLSAFDTRIGKRSTTTLLVKNLPFAAEEKTLRPLFEAHGDLSNFVMPPSRTMALVEYMEPSEARRGFRKLAYRKYKDEPLYLEWAPKQCFVDSPEEPTTDWPADSASKAEPTAQATAAPAAPAEAPPQKERTDVNKKANKKKAATKDDTTQQQKPHDAAQSSNSSQSAKAHPAEELSGKDEGAEEVDTSGPSSSVFVKNLHFDTDEDALRHHFEGIGPIRSVRVARKPNPKEPSRPLSMGFGFVEYKSRQDAVRAIKMLHGSSLQEHTLELKMSERTGAPLTKRERQGKKMKAKSNKLVVRNIAFEATPKEVQQLFSPHGNIVSVRLPRKQYDGTHRGFAFIEFSTKQEARDAFSALSGTHLYGRRLAMEFAEDDESLETLRQKTQRSMHQSDSGDRRDRSKRIKFDD</sequence>
<evidence type="ECO:0000256" key="1">
    <source>
        <dbReference type="ARBA" id="ARBA00022884"/>
    </source>
</evidence>
<feature type="region of interest" description="Disordered" evidence="3">
    <location>
        <begin position="302"/>
        <end position="420"/>
    </location>
</feature>
<dbReference type="RefSeq" id="XP_001743053.1">
    <property type="nucleotide sequence ID" value="XM_001743001.1"/>
</dbReference>
<accession>A9USE7</accession>
<name>A9USE7_MONBE</name>
<dbReference type="InParanoid" id="A9USE7"/>
<dbReference type="GO" id="GO:0005730">
    <property type="term" value="C:nucleolus"/>
    <property type="evidence" value="ECO:0000318"/>
    <property type="project" value="GO_Central"/>
</dbReference>
<dbReference type="PROSITE" id="PS50102">
    <property type="entry name" value="RRM"/>
    <property type="match status" value="6"/>
</dbReference>
<dbReference type="GO" id="GO:0016607">
    <property type="term" value="C:nuclear speck"/>
    <property type="evidence" value="ECO:0000318"/>
    <property type="project" value="GO_Central"/>
</dbReference>
<evidence type="ECO:0000256" key="3">
    <source>
        <dbReference type="SAM" id="MobiDB-lite"/>
    </source>
</evidence>
<feature type="domain" description="RRM" evidence="4">
    <location>
        <begin position="15"/>
        <end position="87"/>
    </location>
</feature>
<dbReference type="EMBL" id="CH991544">
    <property type="protein sequence ID" value="EDQ91767.1"/>
    <property type="molecule type" value="Genomic_DNA"/>
</dbReference>
<dbReference type="KEGG" id="mbr:MONBRDRAFT_22903"/>
<feature type="region of interest" description="Disordered" evidence="3">
    <location>
        <begin position="802"/>
        <end position="903"/>
    </location>
</feature>
<feature type="domain" description="RRM" evidence="4">
    <location>
        <begin position="902"/>
        <end position="985"/>
    </location>
</feature>
<feature type="domain" description="RRM" evidence="4">
    <location>
        <begin position="1005"/>
        <end position="1083"/>
    </location>
</feature>
<feature type="compositionally biased region" description="Acidic residues" evidence="3">
    <location>
        <begin position="318"/>
        <end position="333"/>
    </location>
</feature>
<feature type="region of interest" description="Disordered" evidence="3">
    <location>
        <begin position="1090"/>
        <end position="1117"/>
    </location>
</feature>
<feature type="compositionally biased region" description="Acidic residues" evidence="3">
    <location>
        <begin position="346"/>
        <end position="370"/>
    </location>
</feature>
<keyword evidence="1 2" id="KW-0694">RNA-binding</keyword>
<dbReference type="SUPFAM" id="SSF54928">
    <property type="entry name" value="RNA-binding domain, RBD"/>
    <property type="match status" value="5"/>
</dbReference>
<feature type="compositionally biased region" description="Acidic residues" evidence="3">
    <location>
        <begin position="275"/>
        <end position="285"/>
    </location>
</feature>
<feature type="compositionally biased region" description="Acidic residues" evidence="3">
    <location>
        <begin position="251"/>
        <end position="262"/>
    </location>
</feature>
<dbReference type="FunCoup" id="A9USE7">
    <property type="interactions" value="1540"/>
</dbReference>
<keyword evidence="6" id="KW-1185">Reference proteome</keyword>
<dbReference type="InterPro" id="IPR035979">
    <property type="entry name" value="RBD_domain_sf"/>
</dbReference>
<dbReference type="CDD" id="cd12320">
    <property type="entry name" value="RRM6_RBM19_RRM5_MRD1"/>
    <property type="match status" value="1"/>
</dbReference>
<dbReference type="PANTHER" id="PTHR10352">
    <property type="entry name" value="EUKARYOTIC TRANSLATION INITIATION FACTOR 3 SUBUNIT G"/>
    <property type="match status" value="1"/>
</dbReference>
<protein>
    <recommendedName>
        <fullName evidence="4">RRM domain-containing protein</fullName>
    </recommendedName>
</protein>
<evidence type="ECO:0000256" key="2">
    <source>
        <dbReference type="PROSITE-ProRule" id="PRU00176"/>
    </source>
</evidence>
<feature type="compositionally biased region" description="Basic and acidic residues" evidence="3">
    <location>
        <begin position="836"/>
        <end position="845"/>
    </location>
</feature>
<dbReference type="GO" id="GO:0003729">
    <property type="term" value="F:mRNA binding"/>
    <property type="evidence" value="ECO:0000318"/>
    <property type="project" value="GO_Central"/>
</dbReference>
<dbReference type="CDD" id="cd12254">
    <property type="entry name" value="RRM_hnRNPH_ESRPs_RBM12_like"/>
    <property type="match status" value="1"/>
</dbReference>
<feature type="compositionally biased region" description="Low complexity" evidence="3">
    <location>
        <begin position="818"/>
        <end position="832"/>
    </location>
</feature>
<feature type="compositionally biased region" description="Basic and acidic residues" evidence="3">
    <location>
        <begin position="880"/>
        <end position="890"/>
    </location>
</feature>
<feature type="domain" description="RRM" evidence="4">
    <location>
        <begin position="539"/>
        <end position="617"/>
    </location>
</feature>
<dbReference type="InterPro" id="IPR003954">
    <property type="entry name" value="RRM_euk-type"/>
</dbReference>
<reference evidence="5 6" key="1">
    <citation type="journal article" date="2008" name="Nature">
        <title>The genome of the choanoflagellate Monosiga brevicollis and the origin of metazoans.</title>
        <authorList>
            <consortium name="JGI Sequencing"/>
            <person name="King N."/>
            <person name="Westbrook M.J."/>
            <person name="Young S.L."/>
            <person name="Kuo A."/>
            <person name="Abedin M."/>
            <person name="Chapman J."/>
            <person name="Fairclough S."/>
            <person name="Hellsten U."/>
            <person name="Isogai Y."/>
            <person name="Letunic I."/>
            <person name="Marr M."/>
            <person name="Pincus D."/>
            <person name="Putnam N."/>
            <person name="Rokas A."/>
            <person name="Wright K.J."/>
            <person name="Zuzow R."/>
            <person name="Dirks W."/>
            <person name="Good M."/>
            <person name="Goodstein D."/>
            <person name="Lemons D."/>
            <person name="Li W."/>
            <person name="Lyons J.B."/>
            <person name="Morris A."/>
            <person name="Nichols S."/>
            <person name="Richter D.J."/>
            <person name="Salamov A."/>
            <person name="Bork P."/>
            <person name="Lim W.A."/>
            <person name="Manning G."/>
            <person name="Miller W.T."/>
            <person name="McGinnis W."/>
            <person name="Shapiro H."/>
            <person name="Tjian R."/>
            <person name="Grigoriev I.V."/>
            <person name="Rokhsar D."/>
        </authorList>
    </citation>
    <scope>NUCLEOTIDE SEQUENCE [LARGE SCALE GENOMIC DNA]</scope>
    <source>
        <strain evidence="6">MX1 / ATCC 50154</strain>
    </source>
</reference>
<evidence type="ECO:0000313" key="5">
    <source>
        <dbReference type="EMBL" id="EDQ91767.1"/>
    </source>
</evidence>
<evidence type="ECO:0000259" key="4">
    <source>
        <dbReference type="PROSITE" id="PS50102"/>
    </source>
</evidence>
<feature type="domain" description="RRM" evidence="4">
    <location>
        <begin position="724"/>
        <end position="796"/>
    </location>
</feature>
<dbReference type="InterPro" id="IPR034423">
    <property type="entry name" value="RBM19_RRM5"/>
</dbReference>
<feature type="compositionally biased region" description="Acidic residues" evidence="3">
    <location>
        <begin position="404"/>
        <end position="418"/>
    </location>
</feature>
<feature type="region of interest" description="Disordered" evidence="3">
    <location>
        <begin position="223"/>
        <end position="290"/>
    </location>
</feature>
<dbReference type="FunFam" id="3.30.70.330:FF:001064">
    <property type="entry name" value="GM25167"/>
    <property type="match status" value="1"/>
</dbReference>
<dbReference type="SMART" id="SM00360">
    <property type="entry name" value="RRM"/>
    <property type="match status" value="6"/>
</dbReference>
<feature type="compositionally biased region" description="Basic and acidic residues" evidence="3">
    <location>
        <begin position="371"/>
        <end position="382"/>
    </location>
</feature>
<dbReference type="STRING" id="81824.A9USE7"/>
<dbReference type="CDD" id="cd12318">
    <property type="entry name" value="RRM5_RBM19_like"/>
    <property type="match status" value="1"/>
</dbReference>
<dbReference type="AlphaFoldDB" id="A9USE7"/>
<feature type="compositionally biased region" description="Basic and acidic residues" evidence="3">
    <location>
        <begin position="853"/>
        <end position="866"/>
    </location>
</feature>
<dbReference type="GO" id="GO:0000381">
    <property type="term" value="P:regulation of alternative mRNA splicing, via spliceosome"/>
    <property type="evidence" value="ECO:0000318"/>
    <property type="project" value="GO_Central"/>
</dbReference>
<dbReference type="SMART" id="SM00361">
    <property type="entry name" value="RRM_1"/>
    <property type="match status" value="2"/>
</dbReference>
<gene>
    <name evidence="5" type="ORF">MONBRDRAFT_22903</name>
</gene>
<dbReference type="Pfam" id="PF00076">
    <property type="entry name" value="RRM_1"/>
    <property type="match status" value="6"/>
</dbReference>
<dbReference type="GeneID" id="5888626"/>
<feature type="compositionally biased region" description="Basic and acidic residues" evidence="3">
    <location>
        <begin position="239"/>
        <end position="250"/>
    </location>
</feature>
<dbReference type="InterPro" id="IPR000504">
    <property type="entry name" value="RRM_dom"/>
</dbReference>
<dbReference type="Proteomes" id="UP000001357">
    <property type="component" value="Unassembled WGS sequence"/>
</dbReference>
<feature type="compositionally biased region" description="Basic and acidic residues" evidence="3">
    <location>
        <begin position="335"/>
        <end position="345"/>
    </location>
</feature>
<evidence type="ECO:0000313" key="6">
    <source>
        <dbReference type="Proteomes" id="UP000001357"/>
    </source>
</evidence>
<feature type="compositionally biased region" description="Basic and acidic residues" evidence="3">
    <location>
        <begin position="1102"/>
        <end position="1117"/>
    </location>
</feature>